<evidence type="ECO:0000256" key="3">
    <source>
        <dbReference type="ARBA" id="ARBA00023125"/>
    </source>
</evidence>
<reference evidence="5 6" key="1">
    <citation type="submission" date="2014-04" db="EMBL/GenBank/DDBJ databases">
        <title>Variable characteristics of bacteriocin-producing Streptococcus salivarius strains isolated from Malaysian subjects.</title>
        <authorList>
            <person name="Philip K."/>
            <person name="Barbour A."/>
        </authorList>
    </citation>
    <scope>NUCLEOTIDE SEQUENCE [LARGE SCALE GENOMIC DNA]</scope>
    <source>
        <strain evidence="5 6">NU10</strain>
    </source>
</reference>
<dbReference type="InterPro" id="IPR005650">
    <property type="entry name" value="BlaI_family"/>
</dbReference>
<keyword evidence="5" id="KW-0328">Glycosyltransferase</keyword>
<dbReference type="RefSeq" id="WP_004183215.1">
    <property type="nucleotide sequence ID" value="NZ_CAJHJM010000007.1"/>
</dbReference>
<dbReference type="Gene3D" id="1.10.10.10">
    <property type="entry name" value="Winged helix-like DNA-binding domain superfamily/Winged helix DNA-binding domain"/>
    <property type="match status" value="1"/>
</dbReference>
<dbReference type="InterPro" id="IPR036390">
    <property type="entry name" value="WH_DNA-bd_sf"/>
</dbReference>
<dbReference type="NCBIfam" id="TIGR02698">
    <property type="entry name" value="CopY_TcrY"/>
    <property type="match status" value="1"/>
</dbReference>
<dbReference type="PIRSF" id="PIRSF019455">
    <property type="entry name" value="CopR_AtkY"/>
    <property type="match status" value="1"/>
</dbReference>
<dbReference type="InterPro" id="IPR014071">
    <property type="entry name" value="Cu_transp_CopY/TcrY"/>
</dbReference>
<evidence type="ECO:0000313" key="6">
    <source>
        <dbReference type="Proteomes" id="UP000027855"/>
    </source>
</evidence>
<gene>
    <name evidence="5" type="ORF">DL07_05175</name>
</gene>
<keyword evidence="2" id="KW-0805">Transcription regulation</keyword>
<dbReference type="InterPro" id="IPR036388">
    <property type="entry name" value="WH-like_DNA-bd_sf"/>
</dbReference>
<dbReference type="GO" id="GO:0016757">
    <property type="term" value="F:glycosyltransferase activity"/>
    <property type="evidence" value="ECO:0007669"/>
    <property type="project" value="UniProtKB-KW"/>
</dbReference>
<keyword evidence="3" id="KW-0238">DNA-binding</keyword>
<dbReference type="EMBL" id="JJMT01000024">
    <property type="protein sequence ID" value="KEO43959.1"/>
    <property type="molecule type" value="Genomic_DNA"/>
</dbReference>
<comment type="similarity">
    <text evidence="1">Belongs to the BlaI transcriptional regulatory family.</text>
</comment>
<dbReference type="Proteomes" id="UP000027855">
    <property type="component" value="Unassembled WGS sequence"/>
</dbReference>
<dbReference type="AlphaFoldDB" id="A0A074IV72"/>
<name>A0A074IV72_STRSL</name>
<keyword evidence="4" id="KW-0804">Transcription</keyword>
<protein>
    <submittedName>
        <fullName evidence="5">Uracil phosphoribosyltransferase</fullName>
    </submittedName>
</protein>
<accession>A0A074IV72</accession>
<evidence type="ECO:0000256" key="4">
    <source>
        <dbReference type="ARBA" id="ARBA00023163"/>
    </source>
</evidence>
<evidence type="ECO:0000313" key="5">
    <source>
        <dbReference type="EMBL" id="KEO43959.1"/>
    </source>
</evidence>
<comment type="caution">
    <text evidence="5">The sequence shown here is derived from an EMBL/GenBank/DDBJ whole genome shotgun (WGS) entry which is preliminary data.</text>
</comment>
<dbReference type="GO" id="GO:0003677">
    <property type="term" value="F:DNA binding"/>
    <property type="evidence" value="ECO:0007669"/>
    <property type="project" value="UniProtKB-KW"/>
</dbReference>
<dbReference type="GO" id="GO:0045892">
    <property type="term" value="P:negative regulation of DNA-templated transcription"/>
    <property type="evidence" value="ECO:0007669"/>
    <property type="project" value="InterPro"/>
</dbReference>
<dbReference type="Pfam" id="PF03965">
    <property type="entry name" value="Penicillinase_R"/>
    <property type="match status" value="1"/>
</dbReference>
<sequence length="143" mass="15693">MLTISSAEWEVMRVLWAKGQATSSEIIAILAKKLDWSASTVKTLLGRLADKGYLTSQRQGRGFIYQASLGEDEANFQALEAVFDKICLTKHSDLLGQLIEKTPMTQADVDKLQALLLAKEPVDQVVCDCVPGQCACGHHMEVI</sequence>
<keyword evidence="5" id="KW-0808">Transferase</keyword>
<organism evidence="5 6">
    <name type="scientific">Streptococcus salivarius</name>
    <dbReference type="NCBI Taxonomy" id="1304"/>
    <lineage>
        <taxon>Bacteria</taxon>
        <taxon>Bacillati</taxon>
        <taxon>Bacillota</taxon>
        <taxon>Bacilli</taxon>
        <taxon>Lactobacillales</taxon>
        <taxon>Streptococcaceae</taxon>
        <taxon>Streptococcus</taxon>
    </lineage>
</organism>
<dbReference type="SUPFAM" id="SSF46785">
    <property type="entry name" value="Winged helix' DNA-binding domain"/>
    <property type="match status" value="1"/>
</dbReference>
<dbReference type="PATRIC" id="fig|1304.174.peg.1269"/>
<evidence type="ECO:0000256" key="1">
    <source>
        <dbReference type="ARBA" id="ARBA00011046"/>
    </source>
</evidence>
<evidence type="ECO:0000256" key="2">
    <source>
        <dbReference type="ARBA" id="ARBA00023015"/>
    </source>
</evidence>
<proteinExistence type="inferred from homology"/>